<keyword evidence="2" id="KW-0929">Antimicrobial</keyword>
<dbReference type="Pfam" id="PF07333">
    <property type="entry name" value="SLR1-BP"/>
    <property type="match status" value="1"/>
</dbReference>
<evidence type="ECO:0000313" key="8">
    <source>
        <dbReference type="Proteomes" id="UP001346149"/>
    </source>
</evidence>
<reference evidence="7 8" key="1">
    <citation type="journal article" date="2023" name="Hortic Res">
        <title>Pangenome of water caltrop reveals structural variations and asymmetric subgenome divergence after allopolyploidization.</title>
        <authorList>
            <person name="Zhang X."/>
            <person name="Chen Y."/>
            <person name="Wang L."/>
            <person name="Yuan Y."/>
            <person name="Fang M."/>
            <person name="Shi L."/>
            <person name="Lu R."/>
            <person name="Comes H.P."/>
            <person name="Ma Y."/>
            <person name="Chen Y."/>
            <person name="Huang G."/>
            <person name="Zhou Y."/>
            <person name="Zheng Z."/>
            <person name="Qiu Y."/>
        </authorList>
    </citation>
    <scope>NUCLEOTIDE SEQUENCE [LARGE SCALE GENOMIC DNA]</scope>
    <source>
        <strain evidence="7">F231</strain>
    </source>
</reference>
<keyword evidence="3" id="KW-0295">Fungicide</keyword>
<dbReference type="Proteomes" id="UP001346149">
    <property type="component" value="Unassembled WGS sequence"/>
</dbReference>
<protein>
    <submittedName>
        <fullName evidence="7">Uncharacterized protein</fullName>
    </submittedName>
</protein>
<evidence type="ECO:0000256" key="4">
    <source>
        <dbReference type="ARBA" id="ARBA00022821"/>
    </source>
</evidence>
<dbReference type="AlphaFoldDB" id="A0AAN7R864"/>
<evidence type="ECO:0000256" key="2">
    <source>
        <dbReference type="ARBA" id="ARBA00022529"/>
    </source>
</evidence>
<feature type="signal peptide" evidence="6">
    <location>
        <begin position="1"/>
        <end position="19"/>
    </location>
</feature>
<dbReference type="InterPro" id="IPR010851">
    <property type="entry name" value="DEFL"/>
</dbReference>
<keyword evidence="6" id="KW-0732">Signal</keyword>
<evidence type="ECO:0000313" key="7">
    <source>
        <dbReference type="EMBL" id="KAK4795529.1"/>
    </source>
</evidence>
<gene>
    <name evidence="7" type="ORF">SAY86_027855</name>
</gene>
<dbReference type="EMBL" id="JAXQNO010000006">
    <property type="protein sequence ID" value="KAK4795529.1"/>
    <property type="molecule type" value="Genomic_DNA"/>
</dbReference>
<organism evidence="7 8">
    <name type="scientific">Trapa natans</name>
    <name type="common">Water chestnut</name>
    <dbReference type="NCBI Taxonomy" id="22666"/>
    <lineage>
        <taxon>Eukaryota</taxon>
        <taxon>Viridiplantae</taxon>
        <taxon>Streptophyta</taxon>
        <taxon>Embryophyta</taxon>
        <taxon>Tracheophyta</taxon>
        <taxon>Spermatophyta</taxon>
        <taxon>Magnoliopsida</taxon>
        <taxon>eudicotyledons</taxon>
        <taxon>Gunneridae</taxon>
        <taxon>Pentapetalae</taxon>
        <taxon>rosids</taxon>
        <taxon>malvids</taxon>
        <taxon>Myrtales</taxon>
        <taxon>Lythraceae</taxon>
        <taxon>Trapa</taxon>
    </lineage>
</organism>
<dbReference type="PANTHER" id="PTHR33830:SF3">
    <property type="entry name" value="DEFENSIN-LIKE PROTEIN 127-RELATED"/>
    <property type="match status" value="1"/>
</dbReference>
<sequence length="76" mass="8356">MAKFVSLSCFLFLFLVISATTVIQQTHANRCSKMLAVTGCKLFDCKKQCFQLHGENSGLCLSNGAGDYGCFCSWEC</sequence>
<keyword evidence="8" id="KW-1185">Reference proteome</keyword>
<keyword evidence="5" id="KW-1015">Disulfide bond</keyword>
<dbReference type="PANTHER" id="PTHR33830">
    <property type="entry name" value="DEFENSIN-LIKE PROTEIN 184-RELATED"/>
    <property type="match status" value="1"/>
</dbReference>
<evidence type="ECO:0000256" key="1">
    <source>
        <dbReference type="ARBA" id="ARBA00006722"/>
    </source>
</evidence>
<dbReference type="GO" id="GO:0050832">
    <property type="term" value="P:defense response to fungus"/>
    <property type="evidence" value="ECO:0007669"/>
    <property type="project" value="UniProtKB-KW"/>
</dbReference>
<evidence type="ECO:0000256" key="5">
    <source>
        <dbReference type="ARBA" id="ARBA00023157"/>
    </source>
</evidence>
<accession>A0AAN7R864</accession>
<evidence type="ECO:0000256" key="6">
    <source>
        <dbReference type="SAM" id="SignalP"/>
    </source>
</evidence>
<evidence type="ECO:0000256" key="3">
    <source>
        <dbReference type="ARBA" id="ARBA00022577"/>
    </source>
</evidence>
<name>A0AAN7R864_TRANT</name>
<comment type="caution">
    <text evidence="7">The sequence shown here is derived from an EMBL/GenBank/DDBJ whole genome shotgun (WGS) entry which is preliminary data.</text>
</comment>
<keyword evidence="4" id="KW-0611">Plant defense</keyword>
<feature type="chain" id="PRO_5042867960" evidence="6">
    <location>
        <begin position="20"/>
        <end position="76"/>
    </location>
</feature>
<dbReference type="GO" id="GO:0031640">
    <property type="term" value="P:killing of cells of another organism"/>
    <property type="evidence" value="ECO:0007669"/>
    <property type="project" value="UniProtKB-KW"/>
</dbReference>
<comment type="similarity">
    <text evidence="1">Belongs to the DEFL family.</text>
</comment>
<proteinExistence type="inferred from homology"/>